<comment type="cofactor">
    <cofactor evidence="1 5">
        <name>FAD</name>
        <dbReference type="ChEBI" id="CHEBI:57692"/>
    </cofactor>
</comment>
<organism evidence="9 10">
    <name type="scientific">Bacterioplanoides pacificum</name>
    <dbReference type="NCBI Taxonomy" id="1171596"/>
    <lineage>
        <taxon>Bacteria</taxon>
        <taxon>Pseudomonadati</taxon>
        <taxon>Pseudomonadota</taxon>
        <taxon>Gammaproteobacteria</taxon>
        <taxon>Oceanospirillales</taxon>
        <taxon>Oceanospirillaceae</taxon>
        <taxon>Bacterioplanoides</taxon>
    </lineage>
</organism>
<dbReference type="InterPro" id="IPR009075">
    <property type="entry name" value="AcylCo_DH/oxidase_C"/>
</dbReference>
<dbReference type="InterPro" id="IPR009100">
    <property type="entry name" value="AcylCoA_DH/oxidase_NM_dom_sf"/>
</dbReference>
<evidence type="ECO:0000256" key="3">
    <source>
        <dbReference type="ARBA" id="ARBA00022630"/>
    </source>
</evidence>
<dbReference type="Gene3D" id="1.20.140.10">
    <property type="entry name" value="Butyryl-CoA Dehydrogenase, subunit A, domain 3"/>
    <property type="match status" value="1"/>
</dbReference>
<dbReference type="RefSeq" id="WP_376865191.1">
    <property type="nucleotide sequence ID" value="NZ_JBHRYB010000005.1"/>
</dbReference>
<dbReference type="InterPro" id="IPR006089">
    <property type="entry name" value="Acyl-CoA_DH_CS"/>
</dbReference>
<dbReference type="Pfam" id="PF02770">
    <property type="entry name" value="Acyl-CoA_dh_M"/>
    <property type="match status" value="1"/>
</dbReference>
<dbReference type="Proteomes" id="UP001595722">
    <property type="component" value="Unassembled WGS sequence"/>
</dbReference>
<keyword evidence="4 5" id="KW-0274">FAD</keyword>
<proteinExistence type="inferred from homology"/>
<dbReference type="InterPro" id="IPR037069">
    <property type="entry name" value="AcylCoA_DH/ox_N_sf"/>
</dbReference>
<dbReference type="Gene3D" id="1.10.540.10">
    <property type="entry name" value="Acyl-CoA dehydrogenase/oxidase, N-terminal domain"/>
    <property type="match status" value="1"/>
</dbReference>
<evidence type="ECO:0000259" key="6">
    <source>
        <dbReference type="Pfam" id="PF00441"/>
    </source>
</evidence>
<dbReference type="SUPFAM" id="SSF47203">
    <property type="entry name" value="Acyl-CoA dehydrogenase C-terminal domain-like"/>
    <property type="match status" value="1"/>
</dbReference>
<dbReference type="InterPro" id="IPR046373">
    <property type="entry name" value="Acyl-CoA_Oxase/DH_mid-dom_sf"/>
</dbReference>
<dbReference type="EMBL" id="JBHRYB010000005">
    <property type="protein sequence ID" value="MFC3679488.1"/>
    <property type="molecule type" value="Genomic_DNA"/>
</dbReference>
<dbReference type="InterPro" id="IPR036250">
    <property type="entry name" value="AcylCo_DH-like_C"/>
</dbReference>
<evidence type="ECO:0000313" key="10">
    <source>
        <dbReference type="Proteomes" id="UP001595722"/>
    </source>
</evidence>
<name>A0ABV7VPQ7_9GAMM</name>
<keyword evidence="5 9" id="KW-0560">Oxidoreductase</keyword>
<dbReference type="PANTHER" id="PTHR43884:SF12">
    <property type="entry name" value="ISOVALERYL-COA DEHYDROGENASE, MITOCHONDRIAL-RELATED"/>
    <property type="match status" value="1"/>
</dbReference>
<keyword evidence="10" id="KW-1185">Reference proteome</keyword>
<gene>
    <name evidence="9" type="ORF">ACFOMG_05095</name>
</gene>
<protein>
    <submittedName>
        <fullName evidence="9">Acyl-CoA dehydrogenase family protein</fullName>
        <ecNumber evidence="9">1.-.-.-</ecNumber>
    </submittedName>
</protein>
<evidence type="ECO:0000256" key="5">
    <source>
        <dbReference type="RuleBase" id="RU362125"/>
    </source>
</evidence>
<reference evidence="10" key="1">
    <citation type="journal article" date="2019" name="Int. J. Syst. Evol. Microbiol.">
        <title>The Global Catalogue of Microorganisms (GCM) 10K type strain sequencing project: providing services to taxonomists for standard genome sequencing and annotation.</title>
        <authorList>
            <consortium name="The Broad Institute Genomics Platform"/>
            <consortium name="The Broad Institute Genome Sequencing Center for Infectious Disease"/>
            <person name="Wu L."/>
            <person name="Ma J."/>
        </authorList>
    </citation>
    <scope>NUCLEOTIDE SEQUENCE [LARGE SCALE GENOMIC DNA]</scope>
    <source>
        <strain evidence="10">KCTC 42424</strain>
    </source>
</reference>
<dbReference type="Pfam" id="PF00441">
    <property type="entry name" value="Acyl-CoA_dh_1"/>
    <property type="match status" value="1"/>
</dbReference>
<feature type="domain" description="Acyl-CoA dehydrogenase/oxidase C-terminal" evidence="6">
    <location>
        <begin position="309"/>
        <end position="432"/>
    </location>
</feature>
<evidence type="ECO:0000256" key="2">
    <source>
        <dbReference type="ARBA" id="ARBA00009347"/>
    </source>
</evidence>
<dbReference type="PANTHER" id="PTHR43884">
    <property type="entry name" value="ACYL-COA DEHYDROGENASE"/>
    <property type="match status" value="1"/>
</dbReference>
<comment type="caution">
    <text evidence="9">The sequence shown here is derived from an EMBL/GenBank/DDBJ whole genome shotgun (WGS) entry which is preliminary data.</text>
</comment>
<dbReference type="Pfam" id="PF02771">
    <property type="entry name" value="Acyl-CoA_dh_N"/>
    <property type="match status" value="1"/>
</dbReference>
<feature type="domain" description="Acyl-CoA dehydrogenase/oxidase N-terminal" evidence="8">
    <location>
        <begin position="80"/>
        <end position="191"/>
    </location>
</feature>
<dbReference type="PROSITE" id="PS00073">
    <property type="entry name" value="ACYL_COA_DH_2"/>
    <property type="match status" value="1"/>
</dbReference>
<dbReference type="EC" id="1.-.-.-" evidence="9"/>
<dbReference type="InterPro" id="IPR006091">
    <property type="entry name" value="Acyl-CoA_Oxase/DH_mid-dom"/>
</dbReference>
<evidence type="ECO:0000256" key="4">
    <source>
        <dbReference type="ARBA" id="ARBA00022827"/>
    </source>
</evidence>
<evidence type="ECO:0000256" key="1">
    <source>
        <dbReference type="ARBA" id="ARBA00001974"/>
    </source>
</evidence>
<evidence type="ECO:0000259" key="8">
    <source>
        <dbReference type="Pfam" id="PF02771"/>
    </source>
</evidence>
<comment type="similarity">
    <text evidence="2 5">Belongs to the acyl-CoA dehydrogenase family.</text>
</comment>
<feature type="domain" description="Acyl-CoA oxidase/dehydrogenase middle" evidence="7">
    <location>
        <begin position="210"/>
        <end position="287"/>
    </location>
</feature>
<dbReference type="InterPro" id="IPR013786">
    <property type="entry name" value="AcylCoA_DH/ox_N"/>
</dbReference>
<evidence type="ECO:0000313" key="9">
    <source>
        <dbReference type="EMBL" id="MFC3679488.1"/>
    </source>
</evidence>
<sequence>MAKDIQGVGLGLASKFAGSRFAEKYKLRKSAEKMAYLSTRTGFKVAAGVLKRRAGRKPVDNTKLLAAPQKQHQLFDLSLSDEQQMIKDTVRAYASDVLRELALAADEEKTLPTDFLTNLGDIGLNYFSVPEALGGAAQSYSPTTSAIIAEQLAWGDMTLAYAALAPTAVANAIVRWGTAEQKKQYLPRYLEQTPIKAAIAVQEAHPLFEPQQLSCKAKKNKHGYVLNGSKTLVPFADGADLYLVAAQFKGQPAIFIVPGNSAGLSVKAGGAMGLRAAQTGQLQLNNVQLPADARLGADDFHSSRLNYQEFIDLGQLHWCALALGCCQAALDYVITYCNEREAFGEPISHRQSVAFIIADIGIELESMRLLTWRAAALAEEGKAFHREAFLAHTLCAEKAMKIGTDAVQLLGGHGFTKEHPAERWYRDLRVLACVNSGLHL</sequence>
<accession>A0ABV7VPQ7</accession>
<keyword evidence="3 5" id="KW-0285">Flavoprotein</keyword>
<dbReference type="Gene3D" id="2.40.110.10">
    <property type="entry name" value="Butyryl-CoA Dehydrogenase, subunit A, domain 2"/>
    <property type="match status" value="1"/>
</dbReference>
<evidence type="ECO:0000259" key="7">
    <source>
        <dbReference type="Pfam" id="PF02770"/>
    </source>
</evidence>
<dbReference type="SUPFAM" id="SSF56645">
    <property type="entry name" value="Acyl-CoA dehydrogenase NM domain-like"/>
    <property type="match status" value="1"/>
</dbReference>
<dbReference type="GO" id="GO:0016491">
    <property type="term" value="F:oxidoreductase activity"/>
    <property type="evidence" value="ECO:0007669"/>
    <property type="project" value="UniProtKB-KW"/>
</dbReference>